<evidence type="ECO:0000313" key="4">
    <source>
        <dbReference type="Proteomes" id="UP000737402"/>
    </source>
</evidence>
<evidence type="ECO:0000313" key="3">
    <source>
        <dbReference type="EMBL" id="MBM7620071.1"/>
    </source>
</evidence>
<feature type="coiled-coil region" evidence="1">
    <location>
        <begin position="730"/>
        <end position="757"/>
    </location>
</feature>
<evidence type="ECO:0000256" key="1">
    <source>
        <dbReference type="SAM" id="Coils"/>
    </source>
</evidence>
<proteinExistence type="predicted"/>
<dbReference type="EMBL" id="JAFBED010000003">
    <property type="protein sequence ID" value="MBM7620071.1"/>
    <property type="molecule type" value="Genomic_DNA"/>
</dbReference>
<accession>A0ABS2NZF2</accession>
<protein>
    <recommendedName>
        <fullName evidence="5">PLD phosphodiesterase domain-containing protein</fullName>
    </recommendedName>
</protein>
<comment type="caution">
    <text evidence="3">The sequence shown here is derived from an EMBL/GenBank/DDBJ whole genome shotgun (WGS) entry which is preliminary data.</text>
</comment>
<gene>
    <name evidence="3" type="ORF">JOC95_001923</name>
</gene>
<keyword evidence="4" id="KW-1185">Reference proteome</keyword>
<reference evidence="3 4" key="1">
    <citation type="submission" date="2021-01" db="EMBL/GenBank/DDBJ databases">
        <title>Genomic Encyclopedia of Type Strains, Phase IV (KMG-IV): sequencing the most valuable type-strain genomes for metagenomic binning, comparative biology and taxonomic classification.</title>
        <authorList>
            <person name="Goeker M."/>
        </authorList>
    </citation>
    <scope>NUCLEOTIDE SEQUENCE [LARGE SCALE GENOMIC DNA]</scope>
    <source>
        <strain evidence="3 4">DSM 25879</strain>
    </source>
</reference>
<evidence type="ECO:0008006" key="5">
    <source>
        <dbReference type="Google" id="ProtNLM"/>
    </source>
</evidence>
<feature type="region of interest" description="Disordered" evidence="2">
    <location>
        <begin position="759"/>
        <end position="782"/>
    </location>
</feature>
<sequence>MTQTNINPITLTEEVSYIDQTVHHIWEKKKTTTEFQSNNQDLLEKITYTSQVICIMSAEELPVELLQALQSATRRGVRVYLLCDQLYPIYKDTIVGKALIRSGNAISGNIFLFDPGVSGRDSGFVASASALTTDDPLKVFIQLSSVQLKEAYQYFIWNFWKSADHEYMTSEQIDNPTKIMEPPFDVYPLVENTSLVYGRDTHPSIGEVVQGYIEGATHEITLLLSGVNDFPEWLPILIEKMRFGLKVSLYIKLERKNHPFVQSLAEHGAFIFGYDVVGNDIVLVDREQGILLNSPIYKGEIYNNKFQGLRLSNHDVEMIFSVLQSYQKMSHWEYFSEKKLGEIESPLVLLGTSVDYSEDKVLDVKDYSEVNLGEWTAPSLRDLKDQNVRPDLKSEGYIKSAKYTWTVIPKIRSSKAQIDSLYSNWESERNSFVKHLAELKSLAKYSEEKQKSLTGLSSFKLTRFFLGKNQKVKNLIMEIDRLTEELEKTDLLTLEAWKRSVDKANTWVEELTVTKDEIDLRIEENEQEMKWNDKKANLEKQIEEIEKSLTKLEVEKSNISSDNTDSFIEREQELIQAEARNKELISVLEEFEIENQVQLKSLRTKNKVLKLFSILDDGIKELTGTKKNKIDRVYNVIISKLEKALKEEFNATQTLQDILNSTKIKEKKDLLTYIKIQLVKNPLFTYDKKIDKSVEEKYLEQSTTIEESELVINKLTLELNLIHHSITDKLKKQDKKIEELIRDKKKVQEEIVKLGSTFKYQPPSSGNKGDESLKSVLGNKKKKSKTTEKEAIVTLKAYHSKAPNEILPSVGTLYLASGQRQLAIRNWGELEKGESEALRLNAELVAERV</sequence>
<dbReference type="Proteomes" id="UP000737402">
    <property type="component" value="Unassembled WGS sequence"/>
</dbReference>
<evidence type="ECO:0000256" key="2">
    <source>
        <dbReference type="SAM" id="MobiDB-lite"/>
    </source>
</evidence>
<keyword evidence="1" id="KW-0175">Coiled coil</keyword>
<name>A0ABS2NZF2_9BACI</name>
<feature type="coiled-coil region" evidence="1">
    <location>
        <begin position="472"/>
        <end position="594"/>
    </location>
</feature>
<dbReference type="RefSeq" id="WP_204415432.1">
    <property type="nucleotide sequence ID" value="NZ_JAFBED010000003.1"/>
</dbReference>
<organism evidence="3 4">
    <name type="scientific">Sutcliffiella tianshenii</name>
    <dbReference type="NCBI Taxonomy" id="1463404"/>
    <lineage>
        <taxon>Bacteria</taxon>
        <taxon>Bacillati</taxon>
        <taxon>Bacillota</taxon>
        <taxon>Bacilli</taxon>
        <taxon>Bacillales</taxon>
        <taxon>Bacillaceae</taxon>
        <taxon>Sutcliffiella</taxon>
    </lineage>
</organism>